<dbReference type="PANTHER" id="PTHR30575:SF0">
    <property type="entry name" value="XAA-ARG DIPEPTIDASE"/>
    <property type="match status" value="1"/>
</dbReference>
<dbReference type="InterPro" id="IPR011650">
    <property type="entry name" value="Peptidase_M20_dimer"/>
</dbReference>
<gene>
    <name evidence="4" type="ORF">JD292_08165</name>
</gene>
<feature type="region of interest" description="Disordered" evidence="2">
    <location>
        <begin position="1"/>
        <end position="25"/>
    </location>
</feature>
<dbReference type="Proteomes" id="UP000618733">
    <property type="component" value="Unassembled WGS sequence"/>
</dbReference>
<proteinExistence type="inferred from homology"/>
<dbReference type="SUPFAM" id="SSF55031">
    <property type="entry name" value="Bacterial exopeptidase dimerisation domain"/>
    <property type="match status" value="1"/>
</dbReference>
<dbReference type="InterPro" id="IPR002933">
    <property type="entry name" value="Peptidase_M20"/>
</dbReference>
<dbReference type="GO" id="GO:0046657">
    <property type="term" value="P:folic acid catabolic process"/>
    <property type="evidence" value="ECO:0007669"/>
    <property type="project" value="TreeGrafter"/>
</dbReference>
<feature type="region of interest" description="Disordered" evidence="2">
    <location>
        <begin position="419"/>
        <end position="440"/>
    </location>
</feature>
<reference evidence="4" key="1">
    <citation type="submission" date="2020-12" db="EMBL/GenBank/DDBJ databases">
        <title>Leucobacter sp. CAS2, isolated from Chromium sludge.</title>
        <authorList>
            <person name="Xu Z."/>
        </authorList>
    </citation>
    <scope>NUCLEOTIDE SEQUENCE</scope>
    <source>
        <strain evidence="4">CSA2</strain>
    </source>
</reference>
<comment type="similarity">
    <text evidence="1">Belongs to the peptidase M20A family.</text>
</comment>
<dbReference type="GO" id="GO:0005737">
    <property type="term" value="C:cytoplasm"/>
    <property type="evidence" value="ECO:0007669"/>
    <property type="project" value="TreeGrafter"/>
</dbReference>
<comment type="caution">
    <text evidence="4">The sequence shown here is derived from an EMBL/GenBank/DDBJ whole genome shotgun (WGS) entry which is preliminary data.</text>
</comment>
<accession>A0A934QF03</accession>
<dbReference type="PIRSF" id="PIRSF037226">
    <property type="entry name" value="Amidohydrolase_ACY1L2_prd"/>
    <property type="match status" value="1"/>
</dbReference>
<evidence type="ECO:0000256" key="1">
    <source>
        <dbReference type="PIRNR" id="PIRNR037226"/>
    </source>
</evidence>
<organism evidence="4 5">
    <name type="scientific">Leucobacter edaphi</name>
    <dbReference type="NCBI Taxonomy" id="2796472"/>
    <lineage>
        <taxon>Bacteria</taxon>
        <taxon>Bacillati</taxon>
        <taxon>Actinomycetota</taxon>
        <taxon>Actinomycetes</taxon>
        <taxon>Micrococcales</taxon>
        <taxon>Microbacteriaceae</taxon>
        <taxon>Leucobacter</taxon>
    </lineage>
</organism>
<dbReference type="EMBL" id="JAEHOI010000006">
    <property type="protein sequence ID" value="MBK0422047.1"/>
    <property type="molecule type" value="Genomic_DNA"/>
</dbReference>
<dbReference type="FunFam" id="3.30.70.360:FF:000004">
    <property type="entry name" value="Peptidase M20 domain-containing protein 2"/>
    <property type="match status" value="1"/>
</dbReference>
<dbReference type="InterPro" id="IPR017439">
    <property type="entry name" value="Amidohydrolase"/>
</dbReference>
<dbReference type="PANTHER" id="PTHR30575">
    <property type="entry name" value="PEPTIDASE M20"/>
    <property type="match status" value="1"/>
</dbReference>
<dbReference type="Pfam" id="PF01546">
    <property type="entry name" value="Peptidase_M20"/>
    <property type="match status" value="1"/>
</dbReference>
<dbReference type="Pfam" id="PF07687">
    <property type="entry name" value="M20_dimer"/>
    <property type="match status" value="1"/>
</dbReference>
<name>A0A934QF03_9MICO</name>
<dbReference type="Gene3D" id="3.40.630.10">
    <property type="entry name" value="Zn peptidases"/>
    <property type="match status" value="1"/>
</dbReference>
<protein>
    <recommendedName>
        <fullName evidence="1">Peptidase M20 domain-containing protein 2</fullName>
    </recommendedName>
</protein>
<evidence type="ECO:0000259" key="3">
    <source>
        <dbReference type="Pfam" id="PF07687"/>
    </source>
</evidence>
<keyword evidence="5" id="KW-1185">Reference proteome</keyword>
<dbReference type="GO" id="GO:0071713">
    <property type="term" value="F:para-aminobenzoyl-glutamate hydrolase activity"/>
    <property type="evidence" value="ECO:0007669"/>
    <property type="project" value="TreeGrafter"/>
</dbReference>
<feature type="compositionally biased region" description="Basic and acidic residues" evidence="2">
    <location>
        <begin position="419"/>
        <end position="431"/>
    </location>
</feature>
<dbReference type="GO" id="GO:0016805">
    <property type="term" value="F:dipeptidase activity"/>
    <property type="evidence" value="ECO:0007669"/>
    <property type="project" value="InterPro"/>
</dbReference>
<evidence type="ECO:0000313" key="5">
    <source>
        <dbReference type="Proteomes" id="UP000618733"/>
    </source>
</evidence>
<dbReference type="InterPro" id="IPR036264">
    <property type="entry name" value="Bact_exopeptidase_dim_dom"/>
</dbReference>
<dbReference type="Gene3D" id="3.30.70.360">
    <property type="match status" value="1"/>
</dbReference>
<dbReference type="InterPro" id="IPR052030">
    <property type="entry name" value="Peptidase_M20/M20A_hydrolases"/>
</dbReference>
<dbReference type="AlphaFoldDB" id="A0A934QF03"/>
<dbReference type="NCBIfam" id="TIGR01891">
    <property type="entry name" value="amidohydrolases"/>
    <property type="match status" value="1"/>
</dbReference>
<dbReference type="SUPFAM" id="SSF53187">
    <property type="entry name" value="Zn-dependent exopeptidases"/>
    <property type="match status" value="1"/>
</dbReference>
<feature type="domain" description="Peptidase M20 dimerisation" evidence="3">
    <location>
        <begin position="191"/>
        <end position="281"/>
    </location>
</feature>
<sequence>MSHPNPSPTDNKFSPQRGDDSSRAAHRISAAVERLRPELMSLSREIHEHPEIGFAEHRSVRTVAEFLEGQGFATKIGEWGLSTSILAQQGKGSPRVAILAEYDALPGVGHGCGHNVICAAAVGAFIGLAQELASLDGTVRLIGTPAEENGGGKEVLARAGAFDDIDAIVMLHPFTGPEEVANFASLAVRDVEATFRGTAAHASSAPHEGRNALDAALASYQGIAALRQHILATDRLHAIVSEGGAALNVVPDRAGIVVEVRSASTEGLRDLSHRVQRVLEGAAHMMDVRLETRWDPFPPYLPVRSNAALAGQYLEHMRARGRQIETGSSAPSAGGWSTDLGNLSVRVPAIHPTISISPEAVPMHTEEFGRRAISDAGDTAVIDGAIGLAATVADYLRDSDLRERVRLEFEAAGGRIDVERLLTPPDRDPADRPASGPSSC</sequence>
<evidence type="ECO:0000256" key="2">
    <source>
        <dbReference type="SAM" id="MobiDB-lite"/>
    </source>
</evidence>
<dbReference type="InterPro" id="IPR017144">
    <property type="entry name" value="Xaa-Arg_dipeptidase"/>
</dbReference>
<evidence type="ECO:0000313" key="4">
    <source>
        <dbReference type="EMBL" id="MBK0422047.1"/>
    </source>
</evidence>